<evidence type="ECO:0000256" key="2">
    <source>
        <dbReference type="ARBA" id="ARBA00022630"/>
    </source>
</evidence>
<proteinExistence type="inferred from homology"/>
<evidence type="ECO:0000313" key="7">
    <source>
        <dbReference type="EMBL" id="KAL0568167.1"/>
    </source>
</evidence>
<keyword evidence="4" id="KW-0560">Oxidoreductase</keyword>
<dbReference type="PANTHER" id="PTHR13789:SF147">
    <property type="entry name" value="PUTATIVE (AFU_ORTHOLOGUE AFUA_2G01950)-RELATED"/>
    <property type="match status" value="1"/>
</dbReference>
<comment type="caution">
    <text evidence="7">The sequence shown here is derived from an EMBL/GenBank/DDBJ whole genome shotgun (WGS) entry which is preliminary data.</text>
</comment>
<accession>A0ABR3EZ29</accession>
<dbReference type="Gene3D" id="3.50.50.60">
    <property type="entry name" value="FAD/NAD(P)-binding domain"/>
    <property type="match status" value="1"/>
</dbReference>
<keyword evidence="3" id="KW-0274">FAD</keyword>
<evidence type="ECO:0000259" key="6">
    <source>
        <dbReference type="Pfam" id="PF01494"/>
    </source>
</evidence>
<dbReference type="SUPFAM" id="SSF51905">
    <property type="entry name" value="FAD/NAD(P)-binding domain"/>
    <property type="match status" value="1"/>
</dbReference>
<comment type="similarity">
    <text evidence="1">Belongs to the paxM FAD-dependent monooxygenase family.</text>
</comment>
<evidence type="ECO:0000256" key="5">
    <source>
        <dbReference type="ARBA" id="ARBA00023033"/>
    </source>
</evidence>
<sequence length="457" mass="50852">MSIPRASLYNGRQATEKLKIIIVGAGMGGLAAAHCLGQAGHQVTVFEAAPSISEVGAGIQACPNMTDLLIKWGLKDEMERLLRKDAPDLWTWINYSTGEMVGAHNLKKVEKEHNSPWFVIHRADLFDMLYKIAEPFMDLRINSKIEDVDPLAPSITLESGETFHADLIIGADGIKSAVRRSVLENELPLGINTGDMAYRVLVPTDSFKDDPELQELIDNPRVNCWMGPGRHIIGYSIRERNIYNLVMIGPDDGSMESWTARGTVEEVREFFKGWEPRIQKLISHFDPSQVLKSKLVICSPLKRWVHPAGRTLLLGDACHPMLPYKAQGAAMALEDAAVLGNLFSRITDRSQIPFLARAYEELRYTRATGTQSGALDNRHLLHMDDGPAQEARDAKMRLALQLDQAGIDHDGSLNDATIWSNKEKITEAFGYDADKSTDQWWASHVLSESAEVAQARL</sequence>
<dbReference type="PANTHER" id="PTHR13789">
    <property type="entry name" value="MONOOXYGENASE"/>
    <property type="match status" value="1"/>
</dbReference>
<dbReference type="Pfam" id="PF01494">
    <property type="entry name" value="FAD_binding_3"/>
    <property type="match status" value="1"/>
</dbReference>
<feature type="domain" description="FAD-binding" evidence="6">
    <location>
        <begin position="18"/>
        <end position="366"/>
    </location>
</feature>
<evidence type="ECO:0000256" key="4">
    <source>
        <dbReference type="ARBA" id="ARBA00023002"/>
    </source>
</evidence>
<dbReference type="SUPFAM" id="SSF54373">
    <property type="entry name" value="FAD-linked reductases, C-terminal domain"/>
    <property type="match status" value="1"/>
</dbReference>
<gene>
    <name evidence="7" type="ORF">V5O48_013826</name>
</gene>
<protein>
    <recommendedName>
        <fullName evidence="6">FAD-binding domain-containing protein</fullName>
    </recommendedName>
</protein>
<dbReference type="InterPro" id="IPR036188">
    <property type="entry name" value="FAD/NAD-bd_sf"/>
</dbReference>
<dbReference type="Proteomes" id="UP001465976">
    <property type="component" value="Unassembled WGS sequence"/>
</dbReference>
<evidence type="ECO:0000313" key="8">
    <source>
        <dbReference type="Proteomes" id="UP001465976"/>
    </source>
</evidence>
<dbReference type="InterPro" id="IPR002938">
    <property type="entry name" value="FAD-bd"/>
</dbReference>
<organism evidence="7 8">
    <name type="scientific">Marasmius crinis-equi</name>
    <dbReference type="NCBI Taxonomy" id="585013"/>
    <lineage>
        <taxon>Eukaryota</taxon>
        <taxon>Fungi</taxon>
        <taxon>Dikarya</taxon>
        <taxon>Basidiomycota</taxon>
        <taxon>Agaricomycotina</taxon>
        <taxon>Agaricomycetes</taxon>
        <taxon>Agaricomycetidae</taxon>
        <taxon>Agaricales</taxon>
        <taxon>Marasmiineae</taxon>
        <taxon>Marasmiaceae</taxon>
        <taxon>Marasmius</taxon>
    </lineage>
</organism>
<keyword evidence="2" id="KW-0285">Flavoprotein</keyword>
<evidence type="ECO:0000256" key="1">
    <source>
        <dbReference type="ARBA" id="ARBA00007992"/>
    </source>
</evidence>
<dbReference type="PRINTS" id="PR00420">
    <property type="entry name" value="RNGMNOXGNASE"/>
</dbReference>
<keyword evidence="8" id="KW-1185">Reference proteome</keyword>
<name>A0ABR3EZ29_9AGAR</name>
<reference evidence="7 8" key="1">
    <citation type="submission" date="2024-02" db="EMBL/GenBank/DDBJ databases">
        <title>A draft genome for the cacao thread blight pathogen Marasmius crinis-equi.</title>
        <authorList>
            <person name="Cohen S.P."/>
            <person name="Baruah I.K."/>
            <person name="Amoako-Attah I."/>
            <person name="Bukari Y."/>
            <person name="Meinhardt L.W."/>
            <person name="Bailey B.A."/>
        </authorList>
    </citation>
    <scope>NUCLEOTIDE SEQUENCE [LARGE SCALE GENOMIC DNA]</scope>
    <source>
        <strain evidence="7 8">GH-76</strain>
    </source>
</reference>
<keyword evidence="5" id="KW-0503">Monooxygenase</keyword>
<evidence type="ECO:0000256" key="3">
    <source>
        <dbReference type="ARBA" id="ARBA00022827"/>
    </source>
</evidence>
<dbReference type="EMBL" id="JBAHYK010001399">
    <property type="protein sequence ID" value="KAL0568167.1"/>
    <property type="molecule type" value="Genomic_DNA"/>
</dbReference>
<dbReference type="InterPro" id="IPR050493">
    <property type="entry name" value="FAD-dep_Monooxygenase_BioMet"/>
</dbReference>